<feature type="region of interest" description="Disordered" evidence="2">
    <location>
        <begin position="360"/>
        <end position="388"/>
    </location>
</feature>
<gene>
    <name evidence="4" type="primary">SPOSA6832_00080</name>
</gene>
<feature type="region of interest" description="Disordered" evidence="2">
    <location>
        <begin position="442"/>
        <end position="485"/>
    </location>
</feature>
<dbReference type="InterPro" id="IPR006145">
    <property type="entry name" value="PsdUridine_synth_RsuA/RluA"/>
</dbReference>
<feature type="compositionally biased region" description="Gly residues" evidence="2">
    <location>
        <begin position="308"/>
        <end position="317"/>
    </location>
</feature>
<feature type="active site" evidence="1">
    <location>
        <position position="177"/>
    </location>
</feature>
<dbReference type="EMBL" id="CENE01000001">
    <property type="protein sequence ID" value="CEQ38625.1"/>
    <property type="molecule type" value="Genomic_DNA"/>
</dbReference>
<dbReference type="GO" id="GO:0009982">
    <property type="term" value="F:pseudouridine synthase activity"/>
    <property type="evidence" value="ECO:0007669"/>
    <property type="project" value="InterPro"/>
</dbReference>
<dbReference type="AlphaFoldDB" id="A0A0D6EGB8"/>
<feature type="compositionally biased region" description="Low complexity" evidence="2">
    <location>
        <begin position="360"/>
        <end position="379"/>
    </location>
</feature>
<sequence length="542" mass="59955">MVAPPPKDASGAKHPHYGKKGTPRKDIPPPTGAFALPPPQPEYFEDGGLRKVRPYMFTFQSWAKERWQGRTLIDMFEWAIETGIIVVNNQKSTPDRIIQNGDLISNVLHRHEPPVVAGPIKIIYDGRLPGNDGETLVVEKPGSMPVHPTGRYQFNTLLEILKYDYGLPLVHTSNRLDRLTSGVMVCSLTVEASKKLGAWFGGKRGSAVEKEYVARCLGRFPDGEIVCEEPLLTIDRQIGVNVVHPDGRDSKTIFNRMSYDERSNTSVVHCRPITGRSHQIRVHLQFLGHPIANDPIYQNTAAWGESGGKGGVFGADRGGTQADREERRERGEKYMRAQEGVEVVVEGDEAEAAEVPLVASTSATATPEPSSASTPLPTSVQTPSIYNKSGQLRHDLDLSSLNLSDLERKSHDPVLTPGAERAIAALMEVKDEADGFARERDMEGVEKAKQSGKGMDFEGAASEEQGEAEEEGEGEGEGERERKGKGGFCKTCFTPLMPDPRPEQLFIWLHAMRYKTTEWDWKSELPYWAEGNYEVPLPSILS</sequence>
<evidence type="ECO:0000256" key="1">
    <source>
        <dbReference type="PIRSR" id="PIRSR606225-1"/>
    </source>
</evidence>
<name>A0A0D6EGB8_SPOSA</name>
<protein>
    <submittedName>
        <fullName evidence="4">SPOSA6832_00080-mRNA-1:cds</fullName>
    </submittedName>
</protein>
<dbReference type="Gene3D" id="3.30.2350.10">
    <property type="entry name" value="Pseudouridine synthase"/>
    <property type="match status" value="1"/>
</dbReference>
<dbReference type="Pfam" id="PF00849">
    <property type="entry name" value="PseudoU_synth_2"/>
    <property type="match status" value="1"/>
</dbReference>
<feature type="region of interest" description="Disordered" evidence="2">
    <location>
        <begin position="308"/>
        <end position="335"/>
    </location>
</feature>
<dbReference type="NCBIfam" id="TIGR00005">
    <property type="entry name" value="rluA_subfam"/>
    <property type="match status" value="1"/>
</dbReference>
<dbReference type="Proteomes" id="UP000243876">
    <property type="component" value="Unassembled WGS sequence"/>
</dbReference>
<evidence type="ECO:0000259" key="3">
    <source>
        <dbReference type="Pfam" id="PF00849"/>
    </source>
</evidence>
<accession>A0A0D6EGB8</accession>
<feature type="compositionally biased region" description="Acidic residues" evidence="2">
    <location>
        <begin position="464"/>
        <end position="476"/>
    </location>
</feature>
<evidence type="ECO:0000313" key="5">
    <source>
        <dbReference type="Proteomes" id="UP000243876"/>
    </source>
</evidence>
<dbReference type="InterPro" id="IPR006225">
    <property type="entry name" value="PsdUridine_synth_RluC/D"/>
</dbReference>
<dbReference type="GO" id="GO:0003723">
    <property type="term" value="F:RNA binding"/>
    <property type="evidence" value="ECO:0007669"/>
    <property type="project" value="InterPro"/>
</dbReference>
<dbReference type="OrthoDB" id="424794at2759"/>
<dbReference type="InterPro" id="IPR020103">
    <property type="entry name" value="PsdUridine_synth_cat_dom_sf"/>
</dbReference>
<reference evidence="5" key="1">
    <citation type="submission" date="2015-02" db="EMBL/GenBank/DDBJ databases">
        <authorList>
            <person name="Gon?alves P."/>
        </authorList>
    </citation>
    <scope>NUCLEOTIDE SEQUENCE [LARGE SCALE GENOMIC DNA]</scope>
</reference>
<evidence type="ECO:0000313" key="4">
    <source>
        <dbReference type="EMBL" id="CEQ38625.1"/>
    </source>
</evidence>
<dbReference type="CDD" id="cd02557">
    <property type="entry name" value="PseudoU_synth_ScRIB2"/>
    <property type="match status" value="1"/>
</dbReference>
<feature type="compositionally biased region" description="Pro residues" evidence="2">
    <location>
        <begin position="28"/>
        <end position="40"/>
    </location>
</feature>
<evidence type="ECO:0000256" key="2">
    <source>
        <dbReference type="SAM" id="MobiDB-lite"/>
    </source>
</evidence>
<feature type="region of interest" description="Disordered" evidence="2">
    <location>
        <begin position="1"/>
        <end position="40"/>
    </location>
</feature>
<feature type="non-terminal residue" evidence="4">
    <location>
        <position position="1"/>
    </location>
</feature>
<feature type="domain" description="Pseudouridine synthase RsuA/RluA-like" evidence="3">
    <location>
        <begin position="135"/>
        <end position="285"/>
    </location>
</feature>
<feature type="compositionally biased region" description="Basic and acidic residues" evidence="2">
    <location>
        <begin position="322"/>
        <end position="335"/>
    </location>
</feature>
<dbReference type="PANTHER" id="PTHR21600">
    <property type="entry name" value="MITOCHONDRIAL RNA PSEUDOURIDINE SYNTHASE"/>
    <property type="match status" value="1"/>
</dbReference>
<proteinExistence type="predicted"/>
<dbReference type="GO" id="GO:0000455">
    <property type="term" value="P:enzyme-directed rRNA pseudouridine synthesis"/>
    <property type="evidence" value="ECO:0007669"/>
    <property type="project" value="TreeGrafter"/>
</dbReference>
<keyword evidence="5" id="KW-1185">Reference proteome</keyword>
<dbReference type="InterPro" id="IPR050188">
    <property type="entry name" value="RluA_PseudoU_synthase"/>
</dbReference>
<feature type="compositionally biased region" description="Basic residues" evidence="2">
    <location>
        <begin position="13"/>
        <end position="22"/>
    </location>
</feature>
<dbReference type="PANTHER" id="PTHR21600:SF40">
    <property type="entry name" value="PSEUDOURIDYLATE SYNTHASE RPUSD2"/>
    <property type="match status" value="1"/>
</dbReference>
<dbReference type="SUPFAM" id="SSF55120">
    <property type="entry name" value="Pseudouridine synthase"/>
    <property type="match status" value="1"/>
</dbReference>
<organism evidence="4 5">
    <name type="scientific">Sporidiobolus salmonicolor</name>
    <name type="common">Yeast-like fungus</name>
    <name type="synonym">Sporobolomyces salmonicolor</name>
    <dbReference type="NCBI Taxonomy" id="5005"/>
    <lineage>
        <taxon>Eukaryota</taxon>
        <taxon>Fungi</taxon>
        <taxon>Dikarya</taxon>
        <taxon>Basidiomycota</taxon>
        <taxon>Pucciniomycotina</taxon>
        <taxon>Microbotryomycetes</taxon>
        <taxon>Sporidiobolales</taxon>
        <taxon>Sporidiobolaceae</taxon>
        <taxon>Sporobolomyces</taxon>
    </lineage>
</organism>